<dbReference type="Proteomes" id="UP001054945">
    <property type="component" value="Unassembled WGS sequence"/>
</dbReference>
<accession>A0AAV4UN45</accession>
<dbReference type="EMBL" id="BPLR01013191">
    <property type="protein sequence ID" value="GIY59290.1"/>
    <property type="molecule type" value="Genomic_DNA"/>
</dbReference>
<sequence length="118" mass="13511">MCTLGAYPKAVVRKCFHRSALLDLYIYDRRYRYLHPNLVVSKSDIPLLFPCCIRLCLDYADFDSIFYEVDSSGSTISTIDDDLNDDYDHNNMEPAQLPDVKSVPQNISESGTIVQSFF</sequence>
<comment type="caution">
    <text evidence="1">The sequence shown here is derived from an EMBL/GenBank/DDBJ whole genome shotgun (WGS) entry which is preliminary data.</text>
</comment>
<proteinExistence type="predicted"/>
<reference evidence="1 2" key="1">
    <citation type="submission" date="2021-06" db="EMBL/GenBank/DDBJ databases">
        <title>Caerostris extrusa draft genome.</title>
        <authorList>
            <person name="Kono N."/>
            <person name="Arakawa K."/>
        </authorList>
    </citation>
    <scope>NUCLEOTIDE SEQUENCE [LARGE SCALE GENOMIC DNA]</scope>
</reference>
<protein>
    <submittedName>
        <fullName evidence="1">Uncharacterized protein</fullName>
    </submittedName>
</protein>
<keyword evidence="2" id="KW-1185">Reference proteome</keyword>
<name>A0AAV4UN45_CAEEX</name>
<evidence type="ECO:0000313" key="1">
    <source>
        <dbReference type="EMBL" id="GIY59290.1"/>
    </source>
</evidence>
<gene>
    <name evidence="1" type="ORF">CEXT_600351</name>
</gene>
<evidence type="ECO:0000313" key="2">
    <source>
        <dbReference type="Proteomes" id="UP001054945"/>
    </source>
</evidence>
<dbReference type="AlphaFoldDB" id="A0AAV4UN45"/>
<organism evidence="1 2">
    <name type="scientific">Caerostris extrusa</name>
    <name type="common">Bark spider</name>
    <name type="synonym">Caerostris bankana</name>
    <dbReference type="NCBI Taxonomy" id="172846"/>
    <lineage>
        <taxon>Eukaryota</taxon>
        <taxon>Metazoa</taxon>
        <taxon>Ecdysozoa</taxon>
        <taxon>Arthropoda</taxon>
        <taxon>Chelicerata</taxon>
        <taxon>Arachnida</taxon>
        <taxon>Araneae</taxon>
        <taxon>Araneomorphae</taxon>
        <taxon>Entelegynae</taxon>
        <taxon>Araneoidea</taxon>
        <taxon>Araneidae</taxon>
        <taxon>Caerostris</taxon>
    </lineage>
</organism>